<dbReference type="PANTHER" id="PTHR42681:SF1">
    <property type="entry name" value="MALONYL-COA-ACYL CARRIER PROTEIN TRANSACYLASE, MITOCHONDRIAL"/>
    <property type="match status" value="1"/>
</dbReference>
<accession>A0A2K8KPT8</accession>
<feature type="active site" evidence="7">
    <location>
        <position position="92"/>
    </location>
</feature>
<proteinExistence type="inferred from homology"/>
<feature type="domain" description="Malonyl-CoA:ACP transacylase (MAT)" evidence="8">
    <location>
        <begin position="7"/>
        <end position="303"/>
    </location>
</feature>
<keyword evidence="10" id="KW-1185">Reference proteome</keyword>
<dbReference type="GO" id="GO:0005829">
    <property type="term" value="C:cytosol"/>
    <property type="evidence" value="ECO:0007669"/>
    <property type="project" value="TreeGrafter"/>
</dbReference>
<organism evidence="9 10">
    <name type="scientific">Reinekea forsetii</name>
    <dbReference type="NCBI Taxonomy" id="1336806"/>
    <lineage>
        <taxon>Bacteria</taxon>
        <taxon>Pseudomonadati</taxon>
        <taxon>Pseudomonadota</taxon>
        <taxon>Gammaproteobacteria</taxon>
        <taxon>Oceanospirillales</taxon>
        <taxon>Saccharospirillaceae</taxon>
        <taxon>Reinekea</taxon>
    </lineage>
</organism>
<evidence type="ECO:0000256" key="3">
    <source>
        <dbReference type="ARBA" id="ARBA00022679"/>
    </source>
</evidence>
<evidence type="ECO:0000256" key="4">
    <source>
        <dbReference type="ARBA" id="ARBA00023315"/>
    </source>
</evidence>
<dbReference type="KEGG" id="rfo:REIFOR_01642"/>
<feature type="active site" evidence="7">
    <location>
        <position position="201"/>
    </location>
</feature>
<evidence type="ECO:0000256" key="7">
    <source>
        <dbReference type="PIRSR" id="PIRSR000446-1"/>
    </source>
</evidence>
<dbReference type="EMBL" id="CP011797">
    <property type="protein sequence ID" value="ATX76787.1"/>
    <property type="molecule type" value="Genomic_DNA"/>
</dbReference>
<keyword evidence="4 6" id="KW-0012">Acyltransferase</keyword>
<dbReference type="Pfam" id="PF00698">
    <property type="entry name" value="Acyl_transf_1"/>
    <property type="match status" value="1"/>
</dbReference>
<dbReference type="RefSeq" id="WP_100257100.1">
    <property type="nucleotide sequence ID" value="NZ_CP011797.1"/>
</dbReference>
<comment type="catalytic activity">
    <reaction evidence="5 6">
        <text>holo-[ACP] + malonyl-CoA = malonyl-[ACP] + CoA</text>
        <dbReference type="Rhea" id="RHEA:41792"/>
        <dbReference type="Rhea" id="RHEA-COMP:9623"/>
        <dbReference type="Rhea" id="RHEA-COMP:9685"/>
        <dbReference type="ChEBI" id="CHEBI:57287"/>
        <dbReference type="ChEBI" id="CHEBI:57384"/>
        <dbReference type="ChEBI" id="CHEBI:64479"/>
        <dbReference type="ChEBI" id="CHEBI:78449"/>
        <dbReference type="EC" id="2.3.1.39"/>
    </reaction>
</comment>
<dbReference type="PIRSF" id="PIRSF000446">
    <property type="entry name" value="Mct"/>
    <property type="match status" value="1"/>
</dbReference>
<dbReference type="InterPro" id="IPR001227">
    <property type="entry name" value="Ac_transferase_dom_sf"/>
</dbReference>
<dbReference type="SMART" id="SM00827">
    <property type="entry name" value="PKS_AT"/>
    <property type="match status" value="1"/>
</dbReference>
<dbReference type="Gene3D" id="3.30.70.250">
    <property type="entry name" value="Malonyl-CoA ACP transacylase, ACP-binding"/>
    <property type="match status" value="1"/>
</dbReference>
<dbReference type="InterPro" id="IPR050858">
    <property type="entry name" value="Mal-CoA-ACP_Trans/PKS_FabD"/>
</dbReference>
<dbReference type="GO" id="GO:0004314">
    <property type="term" value="F:[acyl-carrier-protein] S-malonyltransferase activity"/>
    <property type="evidence" value="ECO:0007669"/>
    <property type="project" value="UniProtKB-EC"/>
</dbReference>
<evidence type="ECO:0000256" key="6">
    <source>
        <dbReference type="PIRNR" id="PIRNR000446"/>
    </source>
</evidence>
<dbReference type="InterPro" id="IPR016035">
    <property type="entry name" value="Acyl_Trfase/lysoPLipase"/>
</dbReference>
<reference evidence="9 10" key="1">
    <citation type="journal article" date="2017" name="Environ. Microbiol.">
        <title>Genomic and physiological analyses of 'Reinekea forsetii' reveal a versatile opportunistic lifestyle during spring algae blooms.</title>
        <authorList>
            <person name="Avci B."/>
            <person name="Hahnke R.L."/>
            <person name="Chafee M."/>
            <person name="Fischer T."/>
            <person name="Gruber-Vodicka H."/>
            <person name="Tegetmeyer H.E."/>
            <person name="Harder J."/>
            <person name="Fuchs B.M."/>
            <person name="Amann R.I."/>
            <person name="Teeling H."/>
        </authorList>
    </citation>
    <scope>NUCLEOTIDE SEQUENCE [LARGE SCALE GENOMIC DNA]</scope>
    <source>
        <strain evidence="9 10">Hel1_31_D35</strain>
    </source>
</reference>
<dbReference type="InterPro" id="IPR004410">
    <property type="entry name" value="Malonyl_CoA-ACP_transAc_FabD"/>
</dbReference>
<dbReference type="SUPFAM" id="SSF55048">
    <property type="entry name" value="Probable ACP-binding domain of malonyl-CoA ACP transacylase"/>
    <property type="match status" value="1"/>
</dbReference>
<evidence type="ECO:0000256" key="2">
    <source>
        <dbReference type="ARBA" id="ARBA00018953"/>
    </source>
</evidence>
<dbReference type="AlphaFoldDB" id="A0A2K8KPT8"/>
<evidence type="ECO:0000313" key="9">
    <source>
        <dbReference type="EMBL" id="ATX76787.1"/>
    </source>
</evidence>
<evidence type="ECO:0000256" key="5">
    <source>
        <dbReference type="ARBA" id="ARBA00048462"/>
    </source>
</evidence>
<dbReference type="PANTHER" id="PTHR42681">
    <property type="entry name" value="MALONYL-COA-ACYL CARRIER PROTEIN TRANSACYLASE, MITOCHONDRIAL"/>
    <property type="match status" value="1"/>
</dbReference>
<evidence type="ECO:0000256" key="1">
    <source>
        <dbReference type="ARBA" id="ARBA00013258"/>
    </source>
</evidence>
<dbReference type="FunFam" id="3.30.70.250:FF:000001">
    <property type="entry name" value="Malonyl CoA-acyl carrier protein transacylase"/>
    <property type="match status" value="1"/>
</dbReference>
<evidence type="ECO:0000259" key="8">
    <source>
        <dbReference type="SMART" id="SM00827"/>
    </source>
</evidence>
<comment type="similarity">
    <text evidence="6">Belongs to the fabD family.</text>
</comment>
<dbReference type="InterPro" id="IPR014043">
    <property type="entry name" value="Acyl_transferase_dom"/>
</dbReference>
<dbReference type="OrthoDB" id="9808564at2"/>
<dbReference type="InterPro" id="IPR016036">
    <property type="entry name" value="Malonyl_transacylase_ACP-bd"/>
</dbReference>
<dbReference type="InterPro" id="IPR024925">
    <property type="entry name" value="Malonyl_CoA-ACP_transAc"/>
</dbReference>
<keyword evidence="3 6" id="KW-0808">Transferase</keyword>
<gene>
    <name evidence="9" type="ORF">REIFOR_01642</name>
</gene>
<dbReference type="NCBIfam" id="TIGR00128">
    <property type="entry name" value="fabD"/>
    <property type="match status" value="1"/>
</dbReference>
<dbReference type="GO" id="GO:0006633">
    <property type="term" value="P:fatty acid biosynthetic process"/>
    <property type="evidence" value="ECO:0007669"/>
    <property type="project" value="TreeGrafter"/>
</dbReference>
<dbReference type="Gene3D" id="3.40.366.10">
    <property type="entry name" value="Malonyl-Coenzyme A Acyl Carrier Protein, domain 2"/>
    <property type="match status" value="1"/>
</dbReference>
<dbReference type="Proteomes" id="UP000229757">
    <property type="component" value="Chromosome"/>
</dbReference>
<protein>
    <recommendedName>
        <fullName evidence="2 6">Malonyl CoA-acyl carrier protein transacylase</fullName>
        <ecNumber evidence="1 6">2.3.1.39</ecNumber>
    </recommendedName>
</protein>
<evidence type="ECO:0000313" key="10">
    <source>
        <dbReference type="Proteomes" id="UP000229757"/>
    </source>
</evidence>
<name>A0A2K8KPT8_9GAMM</name>
<sequence length="308" mass="32586">MNKLAFVFPGQGSQQVGMLAEMLETYPIVRDTFAEASELLGYDVTDLALNGPIEELNRTEKTQPALLTASIALYRLWSAQSPLKPILFAGHSLGEYSALVASGAVSFADAIKLVELRGQLMQLAVPAGEGLMAAVLGLDDQAVIDGCLAAEQGAVVSAVNFNTPGQVVIAGNTAAVERAMVILKTMGAKRVLPLSVSVPSHCVLMKPAADTLAQRLQAIHFNSPSAPIVQNRVALGVTDISEIRKNLLEQLYKPVQWTKSVQFMASAGVTEIIECGPGKVLSGLNKRIAGDVIHTAIGNLASFQKRLG</sequence>
<dbReference type="SUPFAM" id="SSF52151">
    <property type="entry name" value="FabD/lysophospholipase-like"/>
    <property type="match status" value="1"/>
</dbReference>
<dbReference type="EC" id="2.3.1.39" evidence="1 6"/>